<evidence type="ECO:0000313" key="5">
    <source>
        <dbReference type="Proteomes" id="UP001316803"/>
    </source>
</evidence>
<evidence type="ECO:0000313" key="4">
    <source>
        <dbReference type="EMBL" id="KAK5952372.1"/>
    </source>
</evidence>
<dbReference type="GO" id="GO:0016616">
    <property type="term" value="F:oxidoreductase activity, acting on the CH-OH group of donors, NAD or NADP as acceptor"/>
    <property type="evidence" value="ECO:0007669"/>
    <property type="project" value="TreeGrafter"/>
</dbReference>
<dbReference type="InterPro" id="IPR002347">
    <property type="entry name" value="SDR_fam"/>
</dbReference>
<dbReference type="InterPro" id="IPR036291">
    <property type="entry name" value="NAD(P)-bd_dom_sf"/>
</dbReference>
<evidence type="ECO:0000256" key="2">
    <source>
        <dbReference type="ARBA" id="ARBA00023002"/>
    </source>
</evidence>
<dbReference type="Gene3D" id="3.40.50.720">
    <property type="entry name" value="NAD(P)-binding Rossmann-like Domain"/>
    <property type="match status" value="1"/>
</dbReference>
<name>A0AAN8ILP5_9EURO</name>
<dbReference type="PRINTS" id="PR00081">
    <property type="entry name" value="GDHRDH"/>
</dbReference>
<dbReference type="CDD" id="cd05233">
    <property type="entry name" value="SDR_c"/>
    <property type="match status" value="1"/>
</dbReference>
<dbReference type="PRINTS" id="PR00080">
    <property type="entry name" value="SDRFAMILY"/>
</dbReference>
<sequence length="305" mass="32441">MENLPTDYFTTIAAYTPNVHRDQYPAIDPTSPSLSLTGKTVIITGASAGIGAQGLAPAFAKAGAKVIVLIARNQAKLDAVTNGLRAQYPKVEFLALSAAVDSESAVKGVFDTISSKYGHADVLINNAGVWVSGGAPIATADPSDWWKDFEVNTKGLFLMSQGFLKLLGSKKHGTIVNMSSGVAALVGPGMSSYSVSKNATLRLMEYVAVEHPNVTAVSMQPGIVMTDMITPTFKRFAHDTPEVVGGCAVWLCSEKARFLSGRFVSANWDVEELVGREEEITAGNDLKVVYQGRFGLDQFEDGSGK</sequence>
<gene>
    <name evidence="4" type="ORF">OHC33_006415</name>
</gene>
<dbReference type="SUPFAM" id="SSF51735">
    <property type="entry name" value="NAD(P)-binding Rossmann-fold domains"/>
    <property type="match status" value="1"/>
</dbReference>
<organism evidence="4 5">
    <name type="scientific">Knufia fluminis</name>
    <dbReference type="NCBI Taxonomy" id="191047"/>
    <lineage>
        <taxon>Eukaryota</taxon>
        <taxon>Fungi</taxon>
        <taxon>Dikarya</taxon>
        <taxon>Ascomycota</taxon>
        <taxon>Pezizomycotina</taxon>
        <taxon>Eurotiomycetes</taxon>
        <taxon>Chaetothyriomycetidae</taxon>
        <taxon>Chaetothyriales</taxon>
        <taxon>Trichomeriaceae</taxon>
        <taxon>Knufia</taxon>
    </lineage>
</organism>
<protein>
    <recommendedName>
        <fullName evidence="6">NAD(P)-binding protein</fullName>
    </recommendedName>
</protein>
<reference evidence="4 5" key="1">
    <citation type="submission" date="2022-12" db="EMBL/GenBank/DDBJ databases">
        <title>Genomic features and morphological characterization of a novel Knufia sp. strain isolated from spacecraft assembly facility.</title>
        <authorList>
            <person name="Teixeira M."/>
            <person name="Chander A.M."/>
            <person name="Stajich J.E."/>
            <person name="Venkateswaran K."/>
        </authorList>
    </citation>
    <scope>NUCLEOTIDE SEQUENCE [LARGE SCALE GENOMIC DNA]</scope>
    <source>
        <strain evidence="4 5">FJI-L2-BK-P2</strain>
    </source>
</reference>
<proteinExistence type="inferred from homology"/>
<dbReference type="Proteomes" id="UP001316803">
    <property type="component" value="Unassembled WGS sequence"/>
</dbReference>
<keyword evidence="2" id="KW-0560">Oxidoreductase</keyword>
<dbReference type="PANTHER" id="PTHR42760">
    <property type="entry name" value="SHORT-CHAIN DEHYDROGENASES/REDUCTASES FAMILY MEMBER"/>
    <property type="match status" value="1"/>
</dbReference>
<evidence type="ECO:0000256" key="1">
    <source>
        <dbReference type="ARBA" id="ARBA00006484"/>
    </source>
</evidence>
<comment type="similarity">
    <text evidence="1 3">Belongs to the short-chain dehydrogenases/reductases (SDR) family.</text>
</comment>
<evidence type="ECO:0000256" key="3">
    <source>
        <dbReference type="RuleBase" id="RU000363"/>
    </source>
</evidence>
<evidence type="ECO:0008006" key="6">
    <source>
        <dbReference type="Google" id="ProtNLM"/>
    </source>
</evidence>
<dbReference type="PANTHER" id="PTHR42760:SF37">
    <property type="entry name" value="CLAVALDEHYDE DEHYDROGENASE"/>
    <property type="match status" value="1"/>
</dbReference>
<comment type="caution">
    <text evidence="4">The sequence shown here is derived from an EMBL/GenBank/DDBJ whole genome shotgun (WGS) entry which is preliminary data.</text>
</comment>
<dbReference type="AlphaFoldDB" id="A0AAN8ILP5"/>
<dbReference type="EMBL" id="JAKLMC020000015">
    <property type="protein sequence ID" value="KAK5952372.1"/>
    <property type="molecule type" value="Genomic_DNA"/>
</dbReference>
<dbReference type="Pfam" id="PF00106">
    <property type="entry name" value="adh_short"/>
    <property type="match status" value="1"/>
</dbReference>
<keyword evidence="5" id="KW-1185">Reference proteome</keyword>
<accession>A0AAN8ILP5</accession>